<organism evidence="6 7">
    <name type="scientific">Posidoniimonas polymericola</name>
    <dbReference type="NCBI Taxonomy" id="2528002"/>
    <lineage>
        <taxon>Bacteria</taxon>
        <taxon>Pseudomonadati</taxon>
        <taxon>Planctomycetota</taxon>
        <taxon>Planctomycetia</taxon>
        <taxon>Pirellulales</taxon>
        <taxon>Lacipirellulaceae</taxon>
        <taxon>Posidoniimonas</taxon>
    </lineage>
</organism>
<dbReference type="InterPro" id="IPR019734">
    <property type="entry name" value="TPR_rpt"/>
</dbReference>
<keyword evidence="7" id="KW-1185">Reference proteome</keyword>
<dbReference type="PROSITE" id="PS50293">
    <property type="entry name" value="TPR_REGION"/>
    <property type="match status" value="1"/>
</dbReference>
<dbReference type="RefSeq" id="WP_146583709.1">
    <property type="nucleotide sequence ID" value="NZ_SJPO01000001.1"/>
</dbReference>
<feature type="repeat" description="TPR" evidence="3">
    <location>
        <begin position="634"/>
        <end position="667"/>
    </location>
</feature>
<keyword evidence="5" id="KW-0732">Signal</keyword>
<sequence length="780" mass="81835" precursor="true">MQATSIYRIALGLACVASLVPAGVAQEVSFVDDYSAASSRYPLPQPQSSPTARRVGRSVSQTRIPAGTPMPSSMSREQAARLFTQQASDNAPQKSGGALSKLTSGFKGLFSRDDSRQSAANNPPQQPPRGIQQAGFAGGRTGSPQTPQASAPMAGRPANGGLNLRQGDDRQGLFDYLGSQTGSGSASKPAASSNQNMVASQSSSRGSTSSSRGSTQSSRGSTLKTRSRNSSSSGPSSLPMLSSPPQQSMPQAVVQSPMPGNSSRPLAPAKPSDDVVMISDEPAAPRVAAAPMPIQPAAPMSIASQPVAAEPMVIIASDDPADDEMVVATDDEPLFVSDLEETHTAAAMPAPVAEPAKPIIAAQSAPLPVVTGPTPQPLVMDNPMINEPAHAMPVVTAAPRQVAQTPQPVKQAAPQPVMQPAKKPAARVAVLPNPVAVAAEEQRKEPSDRAAALLAEAHYMARDAQSEEDFTRVVQQCRHVLAIDESTVAVSYSNELASWALNKRGELKADLGMVKEAMADFDEAVTKDAGQWRAIHNRGVLMAQAGKFAEAFDAFNKTIELNGEFAKAHSNRASLYVQAGEFETALADYRRAIMLDPDLVVAHKGRGRVCHVVGRLEEALQHFEAAAALAPDDAGIATCRADLLVDMGRYSQAASGYVRAIEIDPADPIAHRNLAWLQATCPDRSYVDGERALANAERAIELAGGEDDICLDTLAAAQATAGDFAAAVETIKQAIALAPSADQGEYAERLELYQQEKPFRSHPAGVRQASYAGESGAGLK</sequence>
<feature type="chain" id="PRO_5022819030" evidence="5">
    <location>
        <begin position="26"/>
        <end position="780"/>
    </location>
</feature>
<name>A0A5C5ZEG2_9BACT</name>
<reference evidence="6 7" key="1">
    <citation type="submission" date="2019-02" db="EMBL/GenBank/DDBJ databases">
        <title>Deep-cultivation of Planctomycetes and their phenomic and genomic characterization uncovers novel biology.</title>
        <authorList>
            <person name="Wiegand S."/>
            <person name="Jogler M."/>
            <person name="Boedeker C."/>
            <person name="Pinto D."/>
            <person name="Vollmers J."/>
            <person name="Rivas-Marin E."/>
            <person name="Kohn T."/>
            <person name="Peeters S.H."/>
            <person name="Heuer A."/>
            <person name="Rast P."/>
            <person name="Oberbeckmann S."/>
            <person name="Bunk B."/>
            <person name="Jeske O."/>
            <person name="Meyerdierks A."/>
            <person name="Storesund J.E."/>
            <person name="Kallscheuer N."/>
            <person name="Luecker S."/>
            <person name="Lage O.M."/>
            <person name="Pohl T."/>
            <person name="Merkel B.J."/>
            <person name="Hornburger P."/>
            <person name="Mueller R.-W."/>
            <person name="Bruemmer F."/>
            <person name="Labrenz M."/>
            <person name="Spormann A.M."/>
            <person name="Op Den Camp H."/>
            <person name="Overmann J."/>
            <person name="Amann R."/>
            <person name="Jetten M.S.M."/>
            <person name="Mascher T."/>
            <person name="Medema M.H."/>
            <person name="Devos D.P."/>
            <person name="Kaster A.-K."/>
            <person name="Ovreas L."/>
            <person name="Rohde M."/>
            <person name="Galperin M.Y."/>
            <person name="Jogler C."/>
        </authorList>
    </citation>
    <scope>NUCLEOTIDE SEQUENCE [LARGE SCALE GENOMIC DNA]</scope>
    <source>
        <strain evidence="6 7">Pla123a</strain>
    </source>
</reference>
<dbReference type="PROSITE" id="PS50005">
    <property type="entry name" value="TPR"/>
    <property type="match status" value="4"/>
</dbReference>
<dbReference type="SUPFAM" id="SSF48452">
    <property type="entry name" value="TPR-like"/>
    <property type="match status" value="1"/>
</dbReference>
<dbReference type="OrthoDB" id="9790037at2"/>
<evidence type="ECO:0000256" key="3">
    <source>
        <dbReference type="PROSITE-ProRule" id="PRU00339"/>
    </source>
</evidence>
<feature type="repeat" description="TPR" evidence="3">
    <location>
        <begin position="532"/>
        <end position="565"/>
    </location>
</feature>
<dbReference type="EMBL" id="SJPO01000001">
    <property type="protein sequence ID" value="TWT85447.1"/>
    <property type="molecule type" value="Genomic_DNA"/>
</dbReference>
<dbReference type="SMART" id="SM00028">
    <property type="entry name" value="TPR"/>
    <property type="match status" value="6"/>
</dbReference>
<feature type="compositionally biased region" description="Low complexity" evidence="4">
    <location>
        <begin position="182"/>
        <end position="193"/>
    </location>
</feature>
<evidence type="ECO:0000256" key="2">
    <source>
        <dbReference type="ARBA" id="ARBA00022803"/>
    </source>
</evidence>
<proteinExistence type="predicted"/>
<feature type="signal peptide" evidence="5">
    <location>
        <begin position="1"/>
        <end position="25"/>
    </location>
</feature>
<dbReference type="Pfam" id="PF00515">
    <property type="entry name" value="TPR_1"/>
    <property type="match status" value="1"/>
</dbReference>
<accession>A0A5C5ZEG2</accession>
<protein>
    <submittedName>
        <fullName evidence="6">TPR repeat-containing protein YrrB</fullName>
    </submittedName>
</protein>
<dbReference type="Proteomes" id="UP000318478">
    <property type="component" value="Unassembled WGS sequence"/>
</dbReference>
<evidence type="ECO:0000313" key="6">
    <source>
        <dbReference type="EMBL" id="TWT85447.1"/>
    </source>
</evidence>
<gene>
    <name evidence="6" type="primary">yrrB_1</name>
    <name evidence="6" type="ORF">Pla123a_02540</name>
</gene>
<feature type="compositionally biased region" description="Low complexity" evidence="4">
    <location>
        <begin position="200"/>
        <end position="222"/>
    </location>
</feature>
<dbReference type="InterPro" id="IPR050498">
    <property type="entry name" value="Ycf3"/>
</dbReference>
<feature type="compositionally biased region" description="Polar residues" evidence="4">
    <location>
        <begin position="83"/>
        <end position="93"/>
    </location>
</feature>
<feature type="region of interest" description="Disordered" evidence="4">
    <location>
        <begin position="761"/>
        <end position="780"/>
    </location>
</feature>
<evidence type="ECO:0000256" key="5">
    <source>
        <dbReference type="SAM" id="SignalP"/>
    </source>
</evidence>
<feature type="compositionally biased region" description="Low complexity" evidence="4">
    <location>
        <begin position="230"/>
        <end position="257"/>
    </location>
</feature>
<dbReference type="Gene3D" id="1.25.40.10">
    <property type="entry name" value="Tetratricopeptide repeat domain"/>
    <property type="match status" value="1"/>
</dbReference>
<feature type="repeat" description="TPR" evidence="3">
    <location>
        <begin position="600"/>
        <end position="633"/>
    </location>
</feature>
<keyword evidence="2 3" id="KW-0802">TPR repeat</keyword>
<evidence type="ECO:0000256" key="1">
    <source>
        <dbReference type="ARBA" id="ARBA00022737"/>
    </source>
</evidence>
<dbReference type="PANTHER" id="PTHR44858">
    <property type="entry name" value="TETRATRICOPEPTIDE REPEAT PROTEIN 6"/>
    <property type="match status" value="1"/>
</dbReference>
<evidence type="ECO:0000256" key="4">
    <source>
        <dbReference type="SAM" id="MobiDB-lite"/>
    </source>
</evidence>
<dbReference type="InterPro" id="IPR011990">
    <property type="entry name" value="TPR-like_helical_dom_sf"/>
</dbReference>
<dbReference type="AlphaFoldDB" id="A0A5C5ZEG2"/>
<comment type="caution">
    <text evidence="6">The sequence shown here is derived from an EMBL/GenBank/DDBJ whole genome shotgun (WGS) entry which is preliminary data.</text>
</comment>
<feature type="repeat" description="TPR" evidence="3">
    <location>
        <begin position="566"/>
        <end position="599"/>
    </location>
</feature>
<dbReference type="Pfam" id="PF13414">
    <property type="entry name" value="TPR_11"/>
    <property type="match status" value="1"/>
</dbReference>
<keyword evidence="1" id="KW-0677">Repeat</keyword>
<evidence type="ECO:0000313" key="7">
    <source>
        <dbReference type="Proteomes" id="UP000318478"/>
    </source>
</evidence>
<dbReference type="PANTHER" id="PTHR44858:SF1">
    <property type="entry name" value="UDP-N-ACETYLGLUCOSAMINE--PEPTIDE N-ACETYLGLUCOSAMINYLTRANSFERASE SPINDLY-RELATED"/>
    <property type="match status" value="1"/>
</dbReference>
<feature type="region of interest" description="Disordered" evidence="4">
    <location>
        <begin position="39"/>
        <end position="273"/>
    </location>
</feature>